<sequence length="173" mass="19183">MEFRGTNHGKVQQLAAVDTTSKNRLDLTEKTLLRSRYHTYNIDEEVICPKPRRASHISNASSDIFRAPFVKSNSVARADIEAGFEILNIFCQSVIGDTNFGCSPYFCGSPPSRSRNPVIHDVQFSDQKLLPAPSAFSQQINCCEPARVKESPIRVEGFVTAGREMRCSVSAQA</sequence>
<evidence type="ECO:0000313" key="2">
    <source>
        <dbReference type="Proteomes" id="UP001162992"/>
    </source>
</evidence>
<name>A0ACC2EKV7_DIPCM</name>
<evidence type="ECO:0000313" key="1">
    <source>
        <dbReference type="EMBL" id="KAJ7567193.1"/>
    </source>
</evidence>
<dbReference type="EMBL" id="CM055093">
    <property type="protein sequence ID" value="KAJ7567193.1"/>
    <property type="molecule type" value="Genomic_DNA"/>
</dbReference>
<keyword evidence="2" id="KW-1185">Reference proteome</keyword>
<gene>
    <name evidence="1" type="ORF">O6H91_02G135900</name>
</gene>
<reference evidence="2" key="1">
    <citation type="journal article" date="2024" name="Proc. Natl. Acad. Sci. U.S.A.">
        <title>Extraordinary preservation of gene collinearity over three hundred million years revealed in homosporous lycophytes.</title>
        <authorList>
            <person name="Li C."/>
            <person name="Wickell D."/>
            <person name="Kuo L.Y."/>
            <person name="Chen X."/>
            <person name="Nie B."/>
            <person name="Liao X."/>
            <person name="Peng D."/>
            <person name="Ji J."/>
            <person name="Jenkins J."/>
            <person name="Williams M."/>
            <person name="Shu S."/>
            <person name="Plott C."/>
            <person name="Barry K."/>
            <person name="Rajasekar S."/>
            <person name="Grimwood J."/>
            <person name="Han X."/>
            <person name="Sun S."/>
            <person name="Hou Z."/>
            <person name="He W."/>
            <person name="Dai G."/>
            <person name="Sun C."/>
            <person name="Schmutz J."/>
            <person name="Leebens-Mack J.H."/>
            <person name="Li F.W."/>
            <person name="Wang L."/>
        </authorList>
    </citation>
    <scope>NUCLEOTIDE SEQUENCE [LARGE SCALE GENOMIC DNA]</scope>
    <source>
        <strain evidence="2">cv. PW_Plant_1</strain>
    </source>
</reference>
<comment type="caution">
    <text evidence="1">The sequence shown here is derived from an EMBL/GenBank/DDBJ whole genome shotgun (WGS) entry which is preliminary data.</text>
</comment>
<accession>A0ACC2EKV7</accession>
<protein>
    <submittedName>
        <fullName evidence="1">Uncharacterized protein</fullName>
    </submittedName>
</protein>
<dbReference type="Proteomes" id="UP001162992">
    <property type="component" value="Chromosome 2"/>
</dbReference>
<proteinExistence type="predicted"/>
<organism evidence="1 2">
    <name type="scientific">Diphasiastrum complanatum</name>
    <name type="common">Issler's clubmoss</name>
    <name type="synonym">Lycopodium complanatum</name>
    <dbReference type="NCBI Taxonomy" id="34168"/>
    <lineage>
        <taxon>Eukaryota</taxon>
        <taxon>Viridiplantae</taxon>
        <taxon>Streptophyta</taxon>
        <taxon>Embryophyta</taxon>
        <taxon>Tracheophyta</taxon>
        <taxon>Lycopodiopsida</taxon>
        <taxon>Lycopodiales</taxon>
        <taxon>Lycopodiaceae</taxon>
        <taxon>Lycopodioideae</taxon>
        <taxon>Diphasiastrum</taxon>
    </lineage>
</organism>